<dbReference type="Proteomes" id="UP000283530">
    <property type="component" value="Unassembled WGS sequence"/>
</dbReference>
<dbReference type="InterPro" id="IPR025659">
    <property type="entry name" value="Tubby-like_C"/>
</dbReference>
<dbReference type="InterPro" id="IPR000007">
    <property type="entry name" value="Tubby_C"/>
</dbReference>
<dbReference type="EMBL" id="QPKB01000004">
    <property type="protein sequence ID" value="RWR82409.1"/>
    <property type="molecule type" value="Genomic_DNA"/>
</dbReference>
<feature type="domain" description="F-box" evidence="5">
    <location>
        <begin position="56"/>
        <end position="99"/>
    </location>
</feature>
<dbReference type="InterPro" id="IPR001810">
    <property type="entry name" value="F-box_dom"/>
</dbReference>
<dbReference type="FunFam" id="3.20.90.10:FF:000003">
    <property type="entry name" value="Tubby-like F-box protein"/>
    <property type="match status" value="1"/>
</dbReference>
<dbReference type="SUPFAM" id="SSF81383">
    <property type="entry name" value="F-box domain"/>
    <property type="match status" value="1"/>
</dbReference>
<dbReference type="PANTHER" id="PTHR16517">
    <property type="entry name" value="TUBBY-RELATED"/>
    <property type="match status" value="1"/>
</dbReference>
<comment type="caution">
    <text evidence="6">The sequence shown here is derived from an EMBL/GenBank/DDBJ whole genome shotgun (WGS) entry which is preliminary data.</text>
</comment>
<evidence type="ECO:0000313" key="6">
    <source>
        <dbReference type="EMBL" id="RWR82409.1"/>
    </source>
</evidence>
<sequence>MSFKSIVRELREMRDGIGSMSRRGTEGKLVQSRARSQNAGGNVFRFHGSSGQQSRWANLPPELLLDVIRRVEASEALWPARRHVVACASVCRSWREITKEIVKTPEECGRLTFPISLKQPGPRDLPIQCFIRRERATSTYRLYLGLNPALLGENGKLLLAARKIRRATGADFVISLVADDFSRASNTYIGKLRSNFLGTKFTIFDNQPPYDSAITSNRRSSRRIHSKQVSPRVPAGNYNIASISYEFNVLRSRGPRRMQCTMHSIPVSAIQEGGTAPTLTGFPNSLEEQLSTLSISKNKEPIVDFSSSSLSEPPISVLGLGEPLVLKNKSPRWHEQLQCWCLNFRGRVTVASVKNFQLVAAVEPSHQVSLAEQEKVILQFGKIGKDIFTMDYRYPLSAFQAFAICLSSFDTKPACE</sequence>
<feature type="region of interest" description="Disordered" evidence="3">
    <location>
        <begin position="17"/>
        <end position="36"/>
    </location>
</feature>
<dbReference type="PANTHER" id="PTHR16517:SF104">
    <property type="entry name" value="TUBBY-LIKE F-BOX PROTEIN 6"/>
    <property type="match status" value="1"/>
</dbReference>
<dbReference type="STRING" id="337451.A0A3S3P3X7"/>
<dbReference type="CDD" id="cd22153">
    <property type="entry name" value="F-box_AtTLP-like"/>
    <property type="match status" value="1"/>
</dbReference>
<dbReference type="PRINTS" id="PR01573">
    <property type="entry name" value="SUPERTUBBY"/>
</dbReference>
<feature type="domain" description="Tubby C-terminal" evidence="4">
    <location>
        <begin position="117"/>
        <end position="411"/>
    </location>
</feature>
<keyword evidence="7" id="KW-1185">Reference proteome</keyword>
<dbReference type="InterPro" id="IPR018066">
    <property type="entry name" value="Tubby_C_CS"/>
</dbReference>
<dbReference type="AlphaFoldDB" id="A0A3S3P3X7"/>
<protein>
    <recommendedName>
        <fullName evidence="2">Tubby-like F-box protein</fullName>
    </recommendedName>
</protein>
<evidence type="ECO:0000259" key="5">
    <source>
        <dbReference type="Pfam" id="PF12937"/>
    </source>
</evidence>
<dbReference type="Pfam" id="PF01167">
    <property type="entry name" value="Tub"/>
    <property type="match status" value="1"/>
</dbReference>
<dbReference type="PROSITE" id="PS01201">
    <property type="entry name" value="TUB_2"/>
    <property type="match status" value="1"/>
</dbReference>
<dbReference type="Gene3D" id="3.20.90.10">
    <property type="entry name" value="Tubby Protein, Chain A"/>
    <property type="match status" value="1"/>
</dbReference>
<dbReference type="SUPFAM" id="SSF54518">
    <property type="entry name" value="Tubby C-terminal domain-like"/>
    <property type="match status" value="1"/>
</dbReference>
<organism evidence="6 7">
    <name type="scientific">Cinnamomum micranthum f. kanehirae</name>
    <dbReference type="NCBI Taxonomy" id="337451"/>
    <lineage>
        <taxon>Eukaryota</taxon>
        <taxon>Viridiplantae</taxon>
        <taxon>Streptophyta</taxon>
        <taxon>Embryophyta</taxon>
        <taxon>Tracheophyta</taxon>
        <taxon>Spermatophyta</taxon>
        <taxon>Magnoliopsida</taxon>
        <taxon>Magnoliidae</taxon>
        <taxon>Laurales</taxon>
        <taxon>Lauraceae</taxon>
        <taxon>Cinnamomum</taxon>
    </lineage>
</organism>
<evidence type="ECO:0000256" key="1">
    <source>
        <dbReference type="ARBA" id="ARBA00007129"/>
    </source>
</evidence>
<accession>A0A3S3P3X7</accession>
<dbReference type="InterPro" id="IPR036047">
    <property type="entry name" value="F-box-like_dom_sf"/>
</dbReference>
<dbReference type="PROSITE" id="PS01200">
    <property type="entry name" value="TUB_1"/>
    <property type="match status" value="1"/>
</dbReference>
<evidence type="ECO:0000259" key="4">
    <source>
        <dbReference type="Pfam" id="PF01167"/>
    </source>
</evidence>
<evidence type="ECO:0000256" key="3">
    <source>
        <dbReference type="SAM" id="MobiDB-lite"/>
    </source>
</evidence>
<dbReference type="OrthoDB" id="8775810at2759"/>
<comment type="similarity">
    <text evidence="1 2">Belongs to the TUB family.</text>
</comment>
<dbReference type="Pfam" id="PF12937">
    <property type="entry name" value="F-box-like"/>
    <property type="match status" value="1"/>
</dbReference>
<proteinExistence type="inferred from homology"/>
<evidence type="ECO:0000256" key="2">
    <source>
        <dbReference type="RuleBase" id="RU361125"/>
    </source>
</evidence>
<evidence type="ECO:0000313" key="7">
    <source>
        <dbReference type="Proteomes" id="UP000283530"/>
    </source>
</evidence>
<gene>
    <name evidence="6" type="ORF">CKAN_01112500</name>
</gene>
<reference evidence="6 7" key="1">
    <citation type="journal article" date="2019" name="Nat. Plants">
        <title>Stout camphor tree genome fills gaps in understanding of flowering plant genome evolution.</title>
        <authorList>
            <person name="Chaw S.M."/>
            <person name="Liu Y.C."/>
            <person name="Wu Y.W."/>
            <person name="Wang H.Y."/>
            <person name="Lin C.I."/>
            <person name="Wu C.S."/>
            <person name="Ke H.M."/>
            <person name="Chang L.Y."/>
            <person name="Hsu C.Y."/>
            <person name="Yang H.T."/>
            <person name="Sudianto E."/>
            <person name="Hsu M.H."/>
            <person name="Wu K.P."/>
            <person name="Wang L.N."/>
            <person name="Leebens-Mack J.H."/>
            <person name="Tsai I.J."/>
        </authorList>
    </citation>
    <scope>NUCLEOTIDE SEQUENCE [LARGE SCALE GENOMIC DNA]</scope>
    <source>
        <strain evidence="7">cv. Chaw 1501</strain>
        <tissue evidence="6">Young leaves</tissue>
    </source>
</reference>
<dbReference type="Gene3D" id="1.20.1280.50">
    <property type="match status" value="1"/>
</dbReference>
<dbReference type="FunFam" id="1.20.1280.50:FF:000047">
    <property type="entry name" value="Tubby-like F-box protein"/>
    <property type="match status" value="1"/>
</dbReference>
<name>A0A3S3P3X7_9MAGN</name>